<dbReference type="Gene3D" id="6.10.250.2430">
    <property type="match status" value="1"/>
</dbReference>
<comment type="subcellular location">
    <subcellularLocation>
        <location evidence="1 6">Nucleus</location>
    </subcellularLocation>
</comment>
<keyword evidence="3 6" id="KW-0238">DNA-binding</keyword>
<dbReference type="PANTHER" id="PTHR12632">
    <property type="entry name" value="TRANSCRIPTION FACTOR NF-Y ALPHA-RELATED"/>
    <property type="match status" value="1"/>
</dbReference>
<evidence type="ECO:0000256" key="1">
    <source>
        <dbReference type="ARBA" id="ARBA00004123"/>
    </source>
</evidence>
<organism evidence="7 8">
    <name type="scientific">Astathelohania contejeani</name>
    <dbReference type="NCBI Taxonomy" id="164912"/>
    <lineage>
        <taxon>Eukaryota</taxon>
        <taxon>Fungi</taxon>
        <taxon>Fungi incertae sedis</taxon>
        <taxon>Microsporidia</taxon>
        <taxon>Astathelohaniidae</taxon>
        <taxon>Astathelohania</taxon>
    </lineage>
</organism>
<accession>A0ABQ7HYN7</accession>
<sequence length="133" mass="15550">MDKKKQMPFKGFSFGLLGDPSDNTMANDDSINHNIAPMWDLYQANEYGAFSPEERHAYDASEQKLFVNSKQYACIKKRKFRRDFLDSLMLAQNRGGYLHESRHRHAMNRLRAPSGRFLTKEEAEKLKGKKIYK</sequence>
<dbReference type="Proteomes" id="UP001516464">
    <property type="component" value="Unassembled WGS sequence"/>
</dbReference>
<protein>
    <recommendedName>
        <fullName evidence="6">Transcriptional activator HAP2</fullName>
    </recommendedName>
</protein>
<keyword evidence="2 6" id="KW-0805">Transcription regulation</keyword>
<evidence type="ECO:0000256" key="3">
    <source>
        <dbReference type="ARBA" id="ARBA00023125"/>
    </source>
</evidence>
<keyword evidence="4 6" id="KW-0804">Transcription</keyword>
<dbReference type="Pfam" id="PF02045">
    <property type="entry name" value="CBFB_NFYA"/>
    <property type="match status" value="1"/>
</dbReference>
<gene>
    <name evidence="7" type="primary">HAP2</name>
    <name evidence="7" type="ORF">TCON_1550</name>
</gene>
<evidence type="ECO:0000256" key="4">
    <source>
        <dbReference type="ARBA" id="ARBA00023163"/>
    </source>
</evidence>
<dbReference type="EMBL" id="SBIQ01000111">
    <property type="protein sequence ID" value="KAF7683237.1"/>
    <property type="molecule type" value="Genomic_DNA"/>
</dbReference>
<comment type="caution">
    <text evidence="7">The sequence shown here is derived from an EMBL/GenBank/DDBJ whole genome shotgun (WGS) entry which is preliminary data.</text>
</comment>
<evidence type="ECO:0000313" key="7">
    <source>
        <dbReference type="EMBL" id="KAF7683237.1"/>
    </source>
</evidence>
<name>A0ABQ7HYN7_9MICR</name>
<dbReference type="PROSITE" id="PS51152">
    <property type="entry name" value="NFYA_HAP2_2"/>
    <property type="match status" value="1"/>
</dbReference>
<comment type="function">
    <text evidence="6">Component of the sequence-specific heterotrimeric transcription factor (NF-Y) which specifically recognizes a 5'-CCAAT-3' box motif found in the promoters of its target genes.</text>
</comment>
<evidence type="ECO:0000313" key="8">
    <source>
        <dbReference type="Proteomes" id="UP001516464"/>
    </source>
</evidence>
<keyword evidence="8" id="KW-1185">Reference proteome</keyword>
<keyword evidence="5 6" id="KW-0539">Nucleus</keyword>
<comment type="subunit">
    <text evidence="6">Heterotrimer.</text>
</comment>
<dbReference type="SMART" id="SM00521">
    <property type="entry name" value="CBF"/>
    <property type="match status" value="1"/>
</dbReference>
<evidence type="ECO:0000256" key="2">
    <source>
        <dbReference type="ARBA" id="ARBA00023015"/>
    </source>
</evidence>
<reference evidence="7 8" key="1">
    <citation type="submission" date="2019-01" db="EMBL/GenBank/DDBJ databases">
        <title>Genomes sequencing and comparative genomics of infectious freshwater microsporidia, Cucumispora dikerogammari and Thelohania contejeani.</title>
        <authorList>
            <person name="Cormier A."/>
            <person name="Giraud I."/>
            <person name="Wattier R."/>
            <person name="Teixeira M."/>
            <person name="Grandjean F."/>
            <person name="Rigaud T."/>
            <person name="Cordaux R."/>
        </authorList>
    </citation>
    <scope>NUCLEOTIDE SEQUENCE [LARGE SCALE GENOMIC DNA]</scope>
    <source>
        <strain evidence="7">T1</strain>
        <tissue evidence="7">Spores</tissue>
    </source>
</reference>
<dbReference type="InterPro" id="IPR001289">
    <property type="entry name" value="NFYA"/>
</dbReference>
<dbReference type="PRINTS" id="PR00616">
    <property type="entry name" value="CCAATSUBUNTB"/>
</dbReference>
<proteinExistence type="inferred from homology"/>
<evidence type="ECO:0000256" key="5">
    <source>
        <dbReference type="ARBA" id="ARBA00023242"/>
    </source>
</evidence>
<comment type="similarity">
    <text evidence="6">Belongs to the NFYA/HAP2 subunit family.</text>
</comment>
<evidence type="ECO:0000256" key="6">
    <source>
        <dbReference type="RuleBase" id="RU367155"/>
    </source>
</evidence>